<dbReference type="WBParaSite" id="PDA_v2.g24824.t1">
    <property type="protein sequence ID" value="PDA_v2.g24824.t1"/>
    <property type="gene ID" value="PDA_v2.g24824"/>
</dbReference>
<feature type="transmembrane region" description="Helical" evidence="1">
    <location>
        <begin position="42"/>
        <end position="65"/>
    </location>
</feature>
<reference evidence="3" key="1">
    <citation type="submission" date="2022-11" db="UniProtKB">
        <authorList>
            <consortium name="WormBaseParasite"/>
        </authorList>
    </citation>
    <scope>IDENTIFICATION</scope>
</reference>
<protein>
    <submittedName>
        <fullName evidence="3">Uncharacterized protein</fullName>
    </submittedName>
</protein>
<evidence type="ECO:0000256" key="1">
    <source>
        <dbReference type="SAM" id="Phobius"/>
    </source>
</evidence>
<keyword evidence="1" id="KW-0812">Transmembrane</keyword>
<name>A0A914QCC7_9BILA</name>
<dbReference type="AlphaFoldDB" id="A0A914QCC7"/>
<sequence length="88" mass="10175">MVSYGFAEALHPESSEIGYEVRKWIKDLFKDYPLTKEDLDNIILFFGCASFVGAAVVSWFFSVIYKCFKYVRQIHSTGYDKMANPMNV</sequence>
<evidence type="ECO:0000313" key="2">
    <source>
        <dbReference type="Proteomes" id="UP000887578"/>
    </source>
</evidence>
<keyword evidence="1" id="KW-0472">Membrane</keyword>
<dbReference type="Proteomes" id="UP000887578">
    <property type="component" value="Unplaced"/>
</dbReference>
<keyword evidence="2" id="KW-1185">Reference proteome</keyword>
<evidence type="ECO:0000313" key="3">
    <source>
        <dbReference type="WBParaSite" id="PDA_v2.g24824.t1"/>
    </source>
</evidence>
<organism evidence="2 3">
    <name type="scientific">Panagrolaimus davidi</name>
    <dbReference type="NCBI Taxonomy" id="227884"/>
    <lineage>
        <taxon>Eukaryota</taxon>
        <taxon>Metazoa</taxon>
        <taxon>Ecdysozoa</taxon>
        <taxon>Nematoda</taxon>
        <taxon>Chromadorea</taxon>
        <taxon>Rhabditida</taxon>
        <taxon>Tylenchina</taxon>
        <taxon>Panagrolaimomorpha</taxon>
        <taxon>Panagrolaimoidea</taxon>
        <taxon>Panagrolaimidae</taxon>
        <taxon>Panagrolaimus</taxon>
    </lineage>
</organism>
<accession>A0A914QCC7</accession>
<proteinExistence type="predicted"/>
<keyword evidence="1" id="KW-1133">Transmembrane helix</keyword>